<feature type="transmembrane region" description="Helical" evidence="8">
    <location>
        <begin position="109"/>
        <end position="129"/>
    </location>
</feature>
<dbReference type="PANTHER" id="PTHR33908:SF3">
    <property type="entry name" value="UNDECAPRENYL PHOSPHATE-ALPHA-4-AMINO-4-DEOXY-L-ARABINOSE ARABINOSYL TRANSFERASE"/>
    <property type="match status" value="1"/>
</dbReference>
<dbReference type="GO" id="GO:0016763">
    <property type="term" value="F:pentosyltransferase activity"/>
    <property type="evidence" value="ECO:0007669"/>
    <property type="project" value="TreeGrafter"/>
</dbReference>
<feature type="transmembrane region" description="Helical" evidence="8">
    <location>
        <begin position="290"/>
        <end position="310"/>
    </location>
</feature>
<dbReference type="GO" id="GO:0005886">
    <property type="term" value="C:plasma membrane"/>
    <property type="evidence" value="ECO:0007669"/>
    <property type="project" value="UniProtKB-SubCell"/>
</dbReference>
<proteinExistence type="predicted"/>
<gene>
    <name evidence="10" type="ORF">C7457_1105</name>
</gene>
<feature type="transmembrane region" description="Helical" evidence="8">
    <location>
        <begin position="340"/>
        <end position="360"/>
    </location>
</feature>
<dbReference type="Pfam" id="PF02366">
    <property type="entry name" value="PMT"/>
    <property type="match status" value="1"/>
</dbReference>
<evidence type="ECO:0000256" key="4">
    <source>
        <dbReference type="ARBA" id="ARBA00022679"/>
    </source>
</evidence>
<dbReference type="GO" id="GO:0010041">
    <property type="term" value="P:response to iron(III) ion"/>
    <property type="evidence" value="ECO:0007669"/>
    <property type="project" value="TreeGrafter"/>
</dbReference>
<feature type="transmembrane region" description="Helical" evidence="8">
    <location>
        <begin position="165"/>
        <end position="191"/>
    </location>
</feature>
<keyword evidence="2" id="KW-1003">Cell membrane</keyword>
<feature type="transmembrane region" description="Helical" evidence="8">
    <location>
        <begin position="203"/>
        <end position="224"/>
    </location>
</feature>
<reference evidence="10 11" key="1">
    <citation type="submission" date="2018-10" db="EMBL/GenBank/DDBJ databases">
        <title>Genomic Encyclopedia of Type Strains, Phase IV (KMG-IV): sequencing the most valuable type-strain genomes for metagenomic binning, comparative biology and taxonomic classification.</title>
        <authorList>
            <person name="Goeker M."/>
        </authorList>
    </citation>
    <scope>NUCLEOTIDE SEQUENCE [LARGE SCALE GENOMIC DNA]</scope>
    <source>
        <strain evidence="10 11">DSM 15521</strain>
    </source>
</reference>
<evidence type="ECO:0000256" key="1">
    <source>
        <dbReference type="ARBA" id="ARBA00004651"/>
    </source>
</evidence>
<evidence type="ECO:0000259" key="9">
    <source>
        <dbReference type="Pfam" id="PF02366"/>
    </source>
</evidence>
<evidence type="ECO:0000313" key="10">
    <source>
        <dbReference type="EMBL" id="RKQ61664.1"/>
    </source>
</evidence>
<evidence type="ECO:0000256" key="5">
    <source>
        <dbReference type="ARBA" id="ARBA00022692"/>
    </source>
</evidence>
<dbReference type="InterPro" id="IPR050297">
    <property type="entry name" value="LipidA_mod_glycosyltrf_83"/>
</dbReference>
<feature type="transmembrane region" description="Helical" evidence="8">
    <location>
        <begin position="81"/>
        <end position="102"/>
    </location>
</feature>
<dbReference type="Proteomes" id="UP000280881">
    <property type="component" value="Unassembled WGS sequence"/>
</dbReference>
<dbReference type="InterPro" id="IPR003342">
    <property type="entry name" value="ArnT-like_N"/>
</dbReference>
<sequence>MVKSRKFLFILLASLTLLLLPNGLYSAFDKDEPKYLEAAWEMVKNGDFITPYYNYEYRFDKPVLIYWLISLGYKLFGVNEFGGRFFVSIFGVLTVILLFWWLRRREGEDLAFVSSLVLLTSLDFIVMSSVAMPDVVLTFFIAASLISFFEGYVSRSKNWYRLAFLFSGLATLTKGPVGLALPGLIAVVFLVLRRDLLKTLRDIPWVSGFLIYFAVVLPWYGAILAKHGRDFFMDFIVFHNIHRFTGKIPGHPTQWWYYIANYFWLYLPWSFIFPFALYRAFKSKESITEPLLNFSIVWFFTVFLFFQIAHTKLAHYLLPSFPAFSVIVGWYLLKFKERLPYLITGGLLIILSVAGFGFWFYKGWPLWGALFLLFPLAGGFLSIKFNDYRPLAYGFLSGMLLFKWVALPSLEPFRAKPQVGKALRSLKKVCPECKVAFFDYTSPEIIYYYRLGKLEDLNRDRVEELLKSGEPAVIVTRENRLKKLKGVNYVLLDKKRELITNHSIVVISNRELKEWRR</sequence>
<keyword evidence="4 10" id="KW-0808">Transferase</keyword>
<dbReference type="GO" id="GO:0006493">
    <property type="term" value="P:protein O-linked glycosylation"/>
    <property type="evidence" value="ECO:0007669"/>
    <property type="project" value="InterPro"/>
</dbReference>
<feature type="transmembrane region" description="Helical" evidence="8">
    <location>
        <begin position="366"/>
        <end position="383"/>
    </location>
</feature>
<keyword evidence="3" id="KW-0328">Glycosyltransferase</keyword>
<evidence type="ECO:0000256" key="2">
    <source>
        <dbReference type="ARBA" id="ARBA00022475"/>
    </source>
</evidence>
<dbReference type="GO" id="GO:0000030">
    <property type="term" value="F:mannosyltransferase activity"/>
    <property type="evidence" value="ECO:0007669"/>
    <property type="project" value="InterPro"/>
</dbReference>
<keyword evidence="6 8" id="KW-1133">Transmembrane helix</keyword>
<keyword evidence="5 8" id="KW-0812">Transmembrane</keyword>
<comment type="subcellular location">
    <subcellularLocation>
        <location evidence="1">Cell membrane</location>
        <topology evidence="1">Multi-pass membrane protein</topology>
    </subcellularLocation>
</comment>
<comment type="caution">
    <text evidence="10">The sequence shown here is derived from an EMBL/GenBank/DDBJ whole genome shotgun (WGS) entry which is preliminary data.</text>
</comment>
<feature type="transmembrane region" description="Helical" evidence="8">
    <location>
        <begin position="316"/>
        <end position="333"/>
    </location>
</feature>
<dbReference type="EMBL" id="RBIE01000002">
    <property type="protein sequence ID" value="RKQ61664.1"/>
    <property type="molecule type" value="Genomic_DNA"/>
</dbReference>
<feature type="domain" description="ArnT-like N-terminal" evidence="9">
    <location>
        <begin position="14"/>
        <end position="225"/>
    </location>
</feature>
<dbReference type="OrthoDB" id="9775035at2"/>
<name>A0A420W6J1_9BACT</name>
<keyword evidence="11" id="KW-1185">Reference proteome</keyword>
<evidence type="ECO:0000256" key="3">
    <source>
        <dbReference type="ARBA" id="ARBA00022676"/>
    </source>
</evidence>
<feature type="transmembrane region" description="Helical" evidence="8">
    <location>
        <begin position="390"/>
        <end position="407"/>
    </location>
</feature>
<accession>A0A420W6J1</accession>
<evidence type="ECO:0000256" key="6">
    <source>
        <dbReference type="ARBA" id="ARBA00022989"/>
    </source>
</evidence>
<evidence type="ECO:0000313" key="11">
    <source>
        <dbReference type="Proteomes" id="UP000280881"/>
    </source>
</evidence>
<evidence type="ECO:0000256" key="8">
    <source>
        <dbReference type="SAM" id="Phobius"/>
    </source>
</evidence>
<feature type="transmembrane region" description="Helical" evidence="8">
    <location>
        <begin position="255"/>
        <end position="278"/>
    </location>
</feature>
<dbReference type="AlphaFoldDB" id="A0A420W6J1"/>
<dbReference type="RefSeq" id="WP_121170881.1">
    <property type="nucleotide sequence ID" value="NZ_RBIE01000002.1"/>
</dbReference>
<protein>
    <submittedName>
        <fullName evidence="10">4-amino-4-deoxy-L-arabinose transferase-like glycosyltransferase</fullName>
    </submittedName>
</protein>
<organism evidence="10 11">
    <name type="scientific">Thermovibrio guaymasensis</name>
    <dbReference type="NCBI Taxonomy" id="240167"/>
    <lineage>
        <taxon>Bacteria</taxon>
        <taxon>Pseudomonadati</taxon>
        <taxon>Aquificota</taxon>
        <taxon>Aquificia</taxon>
        <taxon>Desulfurobacteriales</taxon>
        <taxon>Desulfurobacteriaceae</taxon>
        <taxon>Thermovibrio</taxon>
    </lineage>
</organism>
<dbReference type="GO" id="GO:0009103">
    <property type="term" value="P:lipopolysaccharide biosynthetic process"/>
    <property type="evidence" value="ECO:0007669"/>
    <property type="project" value="UniProtKB-ARBA"/>
</dbReference>
<dbReference type="PANTHER" id="PTHR33908">
    <property type="entry name" value="MANNOSYLTRANSFERASE YKCB-RELATED"/>
    <property type="match status" value="1"/>
</dbReference>
<keyword evidence="7 8" id="KW-0472">Membrane</keyword>
<evidence type="ECO:0000256" key="7">
    <source>
        <dbReference type="ARBA" id="ARBA00023136"/>
    </source>
</evidence>